<evidence type="ECO:0000256" key="3">
    <source>
        <dbReference type="ARBA" id="ARBA00022630"/>
    </source>
</evidence>
<proteinExistence type="inferred from homology"/>
<name>A0A936YS80_9HYPH</name>
<evidence type="ECO:0000256" key="4">
    <source>
        <dbReference type="ARBA" id="ARBA00022827"/>
    </source>
</evidence>
<feature type="active site" description="Proton acceptor" evidence="10">
    <location>
        <position position="447"/>
    </location>
</feature>
<evidence type="ECO:0000256" key="7">
    <source>
        <dbReference type="ARBA" id="ARBA00023157"/>
    </source>
</evidence>
<dbReference type="PROSITE" id="PS00076">
    <property type="entry name" value="PYRIDINE_REDOX_1"/>
    <property type="match status" value="1"/>
</dbReference>
<dbReference type="InterPro" id="IPR006258">
    <property type="entry name" value="Lipoamide_DH"/>
</dbReference>
<sequence length="469" mass="48766">MSPTHDYDVLVIGGGPGGYSCAIRAAQLGLRTACVEERDKLGGTCLNVGCIPSKSLLDASHHFESASNGHLAAFGLRFDNVSFDLAAMMRQKDDVVASLAKGIDFLFKKHGVTRLKGTASFASPHAIDIEGKAVTARSIIIATGSSPSAIPGLDIDNESGPFVDSTGALALARVPEHMVVVGGGVIGLELGSVWRRLGSKVTVIELQDDILPGMDNDVRRVMAKLLKTQGLALRTATSVVDAVAGNAKAELTVRSSASQSTETLVADTVLVATGRKANTRSLKLENAGVVSDERGFIPVDSRGATGVAGIFAIGDVTRGPMLAHRAQDDGIALAERLAGGFRPTDHDLIASVIYTKPEAASVGRTEQELVASGHPYRKALVPMSSNSRAKVHRETDGFVKLLAEAGSGRIIGAHIVAGAAGTIIAQAVQAMEFSATAEDIAYTSHPHPGENEAIREAAFHLVGAPVHAA</sequence>
<dbReference type="EC" id="1.8.1.4" evidence="2 13"/>
<evidence type="ECO:0000256" key="12">
    <source>
        <dbReference type="PIRSR" id="PIRSR000350-4"/>
    </source>
</evidence>
<feature type="binding site" evidence="11">
    <location>
        <begin position="143"/>
        <end position="145"/>
    </location>
    <ligand>
        <name>FAD</name>
        <dbReference type="ChEBI" id="CHEBI:57692"/>
    </ligand>
</feature>
<feature type="binding site" evidence="11">
    <location>
        <begin position="321"/>
        <end position="324"/>
    </location>
    <ligand>
        <name>FAD</name>
        <dbReference type="ChEBI" id="CHEBI:57692"/>
    </ligand>
</feature>
<feature type="binding site" evidence="11">
    <location>
        <position position="315"/>
    </location>
    <ligand>
        <name>FAD</name>
        <dbReference type="ChEBI" id="CHEBI:57692"/>
    </ligand>
</feature>
<evidence type="ECO:0000256" key="8">
    <source>
        <dbReference type="ARBA" id="ARBA00023284"/>
    </source>
</evidence>
<feature type="disulfide bond" description="Redox-active" evidence="12">
    <location>
        <begin position="45"/>
        <end position="50"/>
    </location>
</feature>
<evidence type="ECO:0000259" key="15">
    <source>
        <dbReference type="Pfam" id="PF07992"/>
    </source>
</evidence>
<dbReference type="InterPro" id="IPR023753">
    <property type="entry name" value="FAD/NAD-binding_dom"/>
</dbReference>
<comment type="miscellaneous">
    <text evidence="13">The active site is a redox-active disulfide bond.</text>
</comment>
<evidence type="ECO:0000256" key="11">
    <source>
        <dbReference type="PIRSR" id="PIRSR000350-3"/>
    </source>
</evidence>
<dbReference type="InterPro" id="IPR036188">
    <property type="entry name" value="FAD/NAD-bd_sf"/>
</dbReference>
<dbReference type="EMBL" id="JAEQNC010000007">
    <property type="protein sequence ID" value="MBL0373294.1"/>
    <property type="molecule type" value="Genomic_DNA"/>
</dbReference>
<dbReference type="GO" id="GO:0005737">
    <property type="term" value="C:cytoplasm"/>
    <property type="evidence" value="ECO:0007669"/>
    <property type="project" value="UniProtKB-ARBA"/>
</dbReference>
<dbReference type="InterPro" id="IPR004099">
    <property type="entry name" value="Pyr_nucl-diS_OxRdtase_dimer"/>
</dbReference>
<keyword evidence="4 11" id="KW-0274">FAD</keyword>
<evidence type="ECO:0000313" key="16">
    <source>
        <dbReference type="EMBL" id="MBL0373294.1"/>
    </source>
</evidence>
<evidence type="ECO:0000256" key="13">
    <source>
        <dbReference type="RuleBase" id="RU003692"/>
    </source>
</evidence>
<keyword evidence="5 13" id="KW-0560">Oxidoreductase</keyword>
<dbReference type="Pfam" id="PF07992">
    <property type="entry name" value="Pyr_redox_2"/>
    <property type="match status" value="1"/>
</dbReference>
<keyword evidence="3 13" id="KW-0285">Flavoprotein</keyword>
<organism evidence="16 17">
    <name type="scientific">Rhizobium setariae</name>
    <dbReference type="NCBI Taxonomy" id="2801340"/>
    <lineage>
        <taxon>Bacteria</taxon>
        <taxon>Pseudomonadati</taxon>
        <taxon>Pseudomonadota</taxon>
        <taxon>Alphaproteobacteria</taxon>
        <taxon>Hyphomicrobiales</taxon>
        <taxon>Rhizobiaceae</taxon>
        <taxon>Rhizobium/Agrobacterium group</taxon>
        <taxon>Rhizobium</taxon>
    </lineage>
</organism>
<comment type="similarity">
    <text evidence="1 13">Belongs to the class-I pyridine nucleotide-disulfide oxidoreductase family.</text>
</comment>
<dbReference type="FunFam" id="3.30.390.30:FF:000001">
    <property type="entry name" value="Dihydrolipoyl dehydrogenase"/>
    <property type="match status" value="1"/>
</dbReference>
<dbReference type="RefSeq" id="WP_201659487.1">
    <property type="nucleotide sequence ID" value="NZ_JAEQNC010000007.1"/>
</dbReference>
<dbReference type="PANTHER" id="PTHR22912:SF151">
    <property type="entry name" value="DIHYDROLIPOYL DEHYDROGENASE, MITOCHONDRIAL"/>
    <property type="match status" value="1"/>
</dbReference>
<dbReference type="Gene3D" id="3.50.50.60">
    <property type="entry name" value="FAD/NAD(P)-binding domain"/>
    <property type="match status" value="2"/>
</dbReference>
<comment type="caution">
    <text evidence="16">The sequence shown here is derived from an EMBL/GenBank/DDBJ whole genome shotgun (WGS) entry which is preliminary data.</text>
</comment>
<evidence type="ECO:0000256" key="9">
    <source>
        <dbReference type="ARBA" id="ARBA00049187"/>
    </source>
</evidence>
<dbReference type="Proteomes" id="UP000633219">
    <property type="component" value="Unassembled WGS sequence"/>
</dbReference>
<keyword evidence="6 11" id="KW-0520">NAD</keyword>
<feature type="binding site" evidence="11">
    <location>
        <position position="54"/>
    </location>
    <ligand>
        <name>FAD</name>
        <dbReference type="ChEBI" id="CHEBI:57692"/>
    </ligand>
</feature>
<evidence type="ECO:0000256" key="2">
    <source>
        <dbReference type="ARBA" id="ARBA00012608"/>
    </source>
</evidence>
<evidence type="ECO:0000259" key="14">
    <source>
        <dbReference type="Pfam" id="PF02852"/>
    </source>
</evidence>
<dbReference type="NCBIfam" id="TIGR01350">
    <property type="entry name" value="lipoamide_DH"/>
    <property type="match status" value="1"/>
</dbReference>
<keyword evidence="17" id="KW-1185">Reference proteome</keyword>
<comment type="cofactor">
    <cofactor evidence="11 13">
        <name>FAD</name>
        <dbReference type="ChEBI" id="CHEBI:57692"/>
    </cofactor>
    <text evidence="11 13">Binds 1 FAD per subunit.</text>
</comment>
<evidence type="ECO:0000256" key="10">
    <source>
        <dbReference type="PIRSR" id="PIRSR000350-2"/>
    </source>
</evidence>
<protein>
    <recommendedName>
        <fullName evidence="2 13">Dihydrolipoyl dehydrogenase</fullName>
        <ecNumber evidence="2 13">1.8.1.4</ecNumber>
    </recommendedName>
</protein>
<dbReference type="GO" id="GO:0050660">
    <property type="term" value="F:flavin adenine dinucleotide binding"/>
    <property type="evidence" value="ECO:0007669"/>
    <property type="project" value="InterPro"/>
</dbReference>
<dbReference type="InterPro" id="IPR012999">
    <property type="entry name" value="Pyr_OxRdtase_I_AS"/>
</dbReference>
<dbReference type="GO" id="GO:0004148">
    <property type="term" value="F:dihydrolipoyl dehydrogenase (NADH) activity"/>
    <property type="evidence" value="ECO:0007669"/>
    <property type="project" value="UniProtKB-EC"/>
</dbReference>
<evidence type="ECO:0000313" key="17">
    <source>
        <dbReference type="Proteomes" id="UP000633219"/>
    </source>
</evidence>
<dbReference type="PRINTS" id="PR00368">
    <property type="entry name" value="FADPNR"/>
</dbReference>
<keyword evidence="11" id="KW-0547">Nucleotide-binding</keyword>
<dbReference type="InterPro" id="IPR016156">
    <property type="entry name" value="FAD/NAD-linked_Rdtase_dimer_sf"/>
</dbReference>
<reference evidence="16" key="1">
    <citation type="submission" date="2021-01" db="EMBL/GenBank/DDBJ databases">
        <title>Rhizobium sp. strain KVB221 16S ribosomal RNA gene Genome sequencing and assembly.</title>
        <authorList>
            <person name="Kang M."/>
        </authorList>
    </citation>
    <scope>NUCLEOTIDE SEQUENCE</scope>
    <source>
        <strain evidence="16">KVB221</strain>
    </source>
</reference>
<dbReference type="InterPro" id="IPR050151">
    <property type="entry name" value="Class-I_Pyr_Nuc-Dis_Oxidored"/>
</dbReference>
<gene>
    <name evidence="16" type="primary">lpdA</name>
    <name evidence="16" type="ORF">JJB09_14750</name>
</gene>
<dbReference type="SUPFAM" id="SSF55424">
    <property type="entry name" value="FAD/NAD-linked reductases, dimerisation (C-terminal) domain"/>
    <property type="match status" value="1"/>
</dbReference>
<dbReference type="AlphaFoldDB" id="A0A936YS80"/>
<feature type="binding site" evidence="11">
    <location>
        <position position="274"/>
    </location>
    <ligand>
        <name>NAD(+)</name>
        <dbReference type="ChEBI" id="CHEBI:57540"/>
    </ligand>
</feature>
<dbReference type="SUPFAM" id="SSF51905">
    <property type="entry name" value="FAD/NAD(P)-binding domain"/>
    <property type="match status" value="1"/>
</dbReference>
<dbReference type="PRINTS" id="PR00411">
    <property type="entry name" value="PNDRDTASEI"/>
</dbReference>
<dbReference type="Pfam" id="PF02852">
    <property type="entry name" value="Pyr_redox_dim"/>
    <property type="match status" value="1"/>
</dbReference>
<evidence type="ECO:0000256" key="1">
    <source>
        <dbReference type="ARBA" id="ARBA00007532"/>
    </source>
</evidence>
<dbReference type="Gene3D" id="3.30.390.30">
    <property type="match status" value="1"/>
</dbReference>
<feature type="domain" description="Pyridine nucleotide-disulphide oxidoreductase dimerisation" evidence="14">
    <location>
        <begin position="349"/>
        <end position="458"/>
    </location>
</feature>
<evidence type="ECO:0000256" key="6">
    <source>
        <dbReference type="ARBA" id="ARBA00023027"/>
    </source>
</evidence>
<feature type="binding site" evidence="11">
    <location>
        <position position="205"/>
    </location>
    <ligand>
        <name>NAD(+)</name>
        <dbReference type="ChEBI" id="CHEBI:57540"/>
    </ligand>
</feature>
<dbReference type="PANTHER" id="PTHR22912">
    <property type="entry name" value="DISULFIDE OXIDOREDUCTASE"/>
    <property type="match status" value="1"/>
</dbReference>
<keyword evidence="8 13" id="KW-0676">Redox-active center</keyword>
<keyword evidence="7" id="KW-1015">Disulfide bond</keyword>
<feature type="domain" description="FAD/NAD(P)-binding" evidence="15">
    <location>
        <begin position="7"/>
        <end position="330"/>
    </location>
</feature>
<dbReference type="InterPro" id="IPR001100">
    <property type="entry name" value="Pyr_nuc-diS_OxRdtase"/>
</dbReference>
<dbReference type="PIRSF" id="PIRSF000350">
    <property type="entry name" value="Mercury_reductase_MerA"/>
    <property type="match status" value="1"/>
</dbReference>
<feature type="binding site" evidence="11">
    <location>
        <begin position="182"/>
        <end position="189"/>
    </location>
    <ligand>
        <name>NAD(+)</name>
        <dbReference type="ChEBI" id="CHEBI:57540"/>
    </ligand>
</feature>
<comment type="catalytic activity">
    <reaction evidence="9 13">
        <text>N(6)-[(R)-dihydrolipoyl]-L-lysyl-[protein] + NAD(+) = N(6)-[(R)-lipoyl]-L-lysyl-[protein] + NADH + H(+)</text>
        <dbReference type="Rhea" id="RHEA:15045"/>
        <dbReference type="Rhea" id="RHEA-COMP:10474"/>
        <dbReference type="Rhea" id="RHEA-COMP:10475"/>
        <dbReference type="ChEBI" id="CHEBI:15378"/>
        <dbReference type="ChEBI" id="CHEBI:57540"/>
        <dbReference type="ChEBI" id="CHEBI:57945"/>
        <dbReference type="ChEBI" id="CHEBI:83099"/>
        <dbReference type="ChEBI" id="CHEBI:83100"/>
        <dbReference type="EC" id="1.8.1.4"/>
    </reaction>
</comment>
<dbReference type="GO" id="GO:0006103">
    <property type="term" value="P:2-oxoglutarate metabolic process"/>
    <property type="evidence" value="ECO:0007669"/>
    <property type="project" value="TreeGrafter"/>
</dbReference>
<accession>A0A936YS80</accession>
<evidence type="ECO:0000256" key="5">
    <source>
        <dbReference type="ARBA" id="ARBA00023002"/>
    </source>
</evidence>